<dbReference type="GO" id="GO:0016740">
    <property type="term" value="F:transferase activity"/>
    <property type="evidence" value="ECO:0007669"/>
    <property type="project" value="UniProtKB-KW"/>
</dbReference>
<dbReference type="GO" id="GO:0006310">
    <property type="term" value="P:DNA recombination"/>
    <property type="evidence" value="ECO:0007669"/>
    <property type="project" value="UniProtKB-KW"/>
</dbReference>
<dbReference type="GO" id="GO:0016787">
    <property type="term" value="F:hydrolase activity"/>
    <property type="evidence" value="ECO:0007669"/>
    <property type="project" value="UniProtKB-KW"/>
</dbReference>
<dbReference type="GO" id="GO:0044826">
    <property type="term" value="P:viral genome integration into host DNA"/>
    <property type="evidence" value="ECO:0007669"/>
    <property type="project" value="UniProtKB-KW"/>
</dbReference>
<dbReference type="Pfam" id="PF00589">
    <property type="entry name" value="Phage_integrase"/>
    <property type="match status" value="1"/>
</dbReference>
<dbReference type="EMBL" id="BK015430">
    <property type="protein sequence ID" value="DAE06184.1"/>
    <property type="molecule type" value="Genomic_DNA"/>
</dbReference>
<dbReference type="GO" id="GO:0015074">
    <property type="term" value="P:DNA integration"/>
    <property type="evidence" value="ECO:0007669"/>
    <property type="project" value="UniProtKB-KW"/>
</dbReference>
<evidence type="ECO:0000256" key="6">
    <source>
        <dbReference type="ARBA" id="ARBA00023125"/>
    </source>
</evidence>
<evidence type="ECO:0000256" key="9">
    <source>
        <dbReference type="PROSITE-ProRule" id="PRU01248"/>
    </source>
</evidence>
<keyword evidence="8" id="KW-1160">Virus entry into host cell</keyword>
<protein>
    <recommendedName>
        <fullName evidence="2">Integrase</fullName>
    </recommendedName>
</protein>
<evidence type="ECO:0000256" key="2">
    <source>
        <dbReference type="ARBA" id="ARBA00016082"/>
    </source>
</evidence>
<dbReference type="PANTHER" id="PTHR30349">
    <property type="entry name" value="PHAGE INTEGRASE-RELATED"/>
    <property type="match status" value="1"/>
</dbReference>
<proteinExistence type="inferred from homology"/>
<name>A0A8S5PHL2_9CAUD</name>
<feature type="compositionally biased region" description="Low complexity" evidence="10">
    <location>
        <begin position="15"/>
        <end position="30"/>
    </location>
</feature>
<evidence type="ECO:0000259" key="12">
    <source>
        <dbReference type="PROSITE" id="PS51900"/>
    </source>
</evidence>
<evidence type="ECO:0000256" key="10">
    <source>
        <dbReference type="SAM" id="MobiDB-lite"/>
    </source>
</evidence>
<feature type="domain" description="Core-binding (CB)" evidence="12">
    <location>
        <begin position="90"/>
        <end position="183"/>
    </location>
</feature>
<feature type="region of interest" description="Disordered" evidence="10">
    <location>
        <begin position="15"/>
        <end position="36"/>
    </location>
</feature>
<dbReference type="InterPro" id="IPR010998">
    <property type="entry name" value="Integrase_recombinase_N"/>
</dbReference>
<dbReference type="InterPro" id="IPR002104">
    <property type="entry name" value="Integrase_catalytic"/>
</dbReference>
<keyword evidence="6 9" id="KW-0238">DNA-binding</keyword>
<keyword evidence="5" id="KW-0229">DNA integration</keyword>
<evidence type="ECO:0000313" key="13">
    <source>
        <dbReference type="EMBL" id="DAE06184.1"/>
    </source>
</evidence>
<dbReference type="SUPFAM" id="SSF56349">
    <property type="entry name" value="DNA breaking-rejoining enzymes"/>
    <property type="match status" value="1"/>
</dbReference>
<evidence type="ECO:0000256" key="3">
    <source>
        <dbReference type="ARBA" id="ARBA00022679"/>
    </source>
</evidence>
<dbReference type="InterPro" id="IPR044068">
    <property type="entry name" value="CB"/>
</dbReference>
<dbReference type="GO" id="GO:0075713">
    <property type="term" value="P:establishment of integrated proviral latency"/>
    <property type="evidence" value="ECO:0007669"/>
    <property type="project" value="UniProtKB-KW"/>
</dbReference>
<dbReference type="Gene3D" id="1.10.443.10">
    <property type="entry name" value="Intergrase catalytic core"/>
    <property type="match status" value="1"/>
</dbReference>
<comment type="similarity">
    <text evidence="1">Belongs to the 'phage' integrase family.</text>
</comment>
<dbReference type="InterPro" id="IPR013762">
    <property type="entry name" value="Integrase-like_cat_sf"/>
</dbReference>
<dbReference type="GO" id="GO:0003677">
    <property type="term" value="F:DNA binding"/>
    <property type="evidence" value="ECO:0007669"/>
    <property type="project" value="UniProtKB-UniRule"/>
</dbReference>
<accession>A0A8S5PHL2</accession>
<dbReference type="PROSITE" id="PS51900">
    <property type="entry name" value="CB"/>
    <property type="match status" value="1"/>
</dbReference>
<reference evidence="13" key="1">
    <citation type="journal article" date="2021" name="Proc. Natl. Acad. Sci. U.S.A.">
        <title>A Catalog of Tens of Thousands of Viruses from Human Metagenomes Reveals Hidden Associations with Chronic Diseases.</title>
        <authorList>
            <person name="Tisza M.J."/>
            <person name="Buck C.B."/>
        </authorList>
    </citation>
    <scope>NUCLEOTIDE SEQUENCE</scope>
    <source>
        <strain evidence="13">CtwIa5</strain>
    </source>
</reference>
<evidence type="ECO:0000256" key="8">
    <source>
        <dbReference type="ARBA" id="ARBA00023195"/>
    </source>
</evidence>
<dbReference type="Gene3D" id="1.10.150.130">
    <property type="match status" value="1"/>
</dbReference>
<dbReference type="PANTHER" id="PTHR30349:SF64">
    <property type="entry name" value="PROPHAGE INTEGRASE INTD-RELATED"/>
    <property type="match status" value="1"/>
</dbReference>
<sequence>MPVSCSWTSISMTATRSRTSLRSSPPVTSPSERRAVVQRGADGRWFARPYMGTDRATGRRIRPYKSWDGDLPREQAQAECDKWVATYIPSSAQDSSKRLSSMLEAYISDPVNNLSDNSVAAYRSAVRTMVEPTIGRIPYDQLQPWDVSAAYRTLLAPRTGKGLSPKTVRLMHSLLKVAYGKWRHVIGYNVMLEVPAPKVKPGEPFALSELDADGLSRAMVSAMSSHDATDANIARRTEAMAVFLALHTGMRVGEVCGLQRRDWRRSLHDIHVAGQAVEKPSLHRQPFTKGKRSRNVSIPPAVEAQLERHLAWQDTWLVRKGPAAPLITFGPAGGLARPSTVTARFKAIARELELPGETVFHTLRHTHATWLLTHGWDMRLVQERLGHANVKTTLEIYGSVLPGRDREAAAAFTDSIYGGDMDG</sequence>
<evidence type="ECO:0000256" key="5">
    <source>
        <dbReference type="ARBA" id="ARBA00022908"/>
    </source>
</evidence>
<feature type="domain" description="Tyr recombinase" evidence="11">
    <location>
        <begin position="210"/>
        <end position="410"/>
    </location>
</feature>
<evidence type="ECO:0000259" key="11">
    <source>
        <dbReference type="PROSITE" id="PS51898"/>
    </source>
</evidence>
<dbReference type="InterPro" id="IPR011010">
    <property type="entry name" value="DNA_brk_join_enz"/>
</dbReference>
<keyword evidence="3" id="KW-0808">Transferase</keyword>
<keyword evidence="7" id="KW-0233">DNA recombination</keyword>
<evidence type="ECO:0000256" key="7">
    <source>
        <dbReference type="ARBA" id="ARBA00023172"/>
    </source>
</evidence>
<evidence type="ECO:0000256" key="4">
    <source>
        <dbReference type="ARBA" id="ARBA00022801"/>
    </source>
</evidence>
<keyword evidence="8" id="KW-1179">Viral genome integration</keyword>
<dbReference type="CDD" id="cd01189">
    <property type="entry name" value="INT_ICEBs1_C_like"/>
    <property type="match status" value="1"/>
</dbReference>
<keyword evidence="4" id="KW-0378">Hydrolase</keyword>
<evidence type="ECO:0000256" key="1">
    <source>
        <dbReference type="ARBA" id="ARBA00008857"/>
    </source>
</evidence>
<dbReference type="PROSITE" id="PS51898">
    <property type="entry name" value="TYR_RECOMBINASE"/>
    <property type="match status" value="1"/>
</dbReference>
<dbReference type="InterPro" id="IPR050090">
    <property type="entry name" value="Tyrosine_recombinase_XerCD"/>
</dbReference>
<organism evidence="13">
    <name type="scientific">Siphoviridae sp. ctwIa5</name>
    <dbReference type="NCBI Taxonomy" id="2825729"/>
    <lineage>
        <taxon>Viruses</taxon>
        <taxon>Duplodnaviria</taxon>
        <taxon>Heunggongvirae</taxon>
        <taxon>Uroviricota</taxon>
        <taxon>Caudoviricetes</taxon>
    </lineage>
</organism>